<name>A0A6A6FNE3_9PEZI</name>
<feature type="region of interest" description="Disordered" evidence="8">
    <location>
        <begin position="61"/>
        <end position="81"/>
    </location>
</feature>
<reference evidence="9" key="1">
    <citation type="journal article" date="2020" name="Stud. Mycol.">
        <title>101 Dothideomycetes genomes: a test case for predicting lifestyles and emergence of pathogens.</title>
        <authorList>
            <person name="Haridas S."/>
            <person name="Albert R."/>
            <person name="Binder M."/>
            <person name="Bloem J."/>
            <person name="Labutti K."/>
            <person name="Salamov A."/>
            <person name="Andreopoulos B."/>
            <person name="Baker S."/>
            <person name="Barry K."/>
            <person name="Bills G."/>
            <person name="Bluhm B."/>
            <person name="Cannon C."/>
            <person name="Castanera R."/>
            <person name="Culley D."/>
            <person name="Daum C."/>
            <person name="Ezra D."/>
            <person name="Gonzalez J."/>
            <person name="Henrissat B."/>
            <person name="Kuo A."/>
            <person name="Liang C."/>
            <person name="Lipzen A."/>
            <person name="Lutzoni F."/>
            <person name="Magnuson J."/>
            <person name="Mondo S."/>
            <person name="Nolan M."/>
            <person name="Ohm R."/>
            <person name="Pangilinan J."/>
            <person name="Park H.-J."/>
            <person name="Ramirez L."/>
            <person name="Alfaro M."/>
            <person name="Sun H."/>
            <person name="Tritt A."/>
            <person name="Yoshinaga Y."/>
            <person name="Zwiers L.-H."/>
            <person name="Turgeon B."/>
            <person name="Goodwin S."/>
            <person name="Spatafora J."/>
            <person name="Crous P."/>
            <person name="Grigoriev I."/>
        </authorList>
    </citation>
    <scope>NUCLEOTIDE SEQUENCE</scope>
    <source>
        <strain evidence="9">SCOH1-5</strain>
    </source>
</reference>
<sequence length="251" mass="28449">MGRELQKRKNRSGVSKVRQKPKSKKRVLNNPIIAANWDKSLTLAQNYKKLGLTVKLNKSTGGTEKKLSDLKQRQSDDNEEEWQGIDDIDPLNITSTSSRKKQQIDLAEAKIERDPETGAILRIIEQDLPKQNPLNDPLAEFDSDSEDEGAAVAEEDLVFNLRNQHANTGAKGSAAAKTDTVRALEEQASRPAAKYKRRQPEGEVQFIEELVRKYGEDYGKMARDMKINYMQRSEGDLRKRIKKWKEAGGKI</sequence>
<comment type="function">
    <text evidence="1">Involved in the biogenesis of the 60S ribosomal subunit.</text>
</comment>
<dbReference type="AlphaFoldDB" id="A0A6A6FNE3"/>
<evidence type="ECO:0000256" key="7">
    <source>
        <dbReference type="ARBA" id="ARBA00023274"/>
    </source>
</evidence>
<feature type="compositionally biased region" description="Basic residues" evidence="8">
    <location>
        <begin position="8"/>
        <end position="27"/>
    </location>
</feature>
<evidence type="ECO:0000313" key="9">
    <source>
        <dbReference type="EMBL" id="KAF2214972.1"/>
    </source>
</evidence>
<dbReference type="PANTHER" id="PTHR13243:SF1">
    <property type="entry name" value="NUCLEOLAR PROTEIN 16"/>
    <property type="match status" value="1"/>
</dbReference>
<comment type="subunit">
    <text evidence="4">Component of the pre-66S ribosomal particle.</text>
</comment>
<dbReference type="EMBL" id="ML992667">
    <property type="protein sequence ID" value="KAF2214972.1"/>
    <property type="molecule type" value="Genomic_DNA"/>
</dbReference>
<dbReference type="Proteomes" id="UP000799539">
    <property type="component" value="Unassembled WGS sequence"/>
</dbReference>
<protein>
    <recommendedName>
        <fullName evidence="5">Nucleolar protein 16</fullName>
    </recommendedName>
</protein>
<keyword evidence="6" id="KW-0539">Nucleus</keyword>
<comment type="subcellular location">
    <subcellularLocation>
        <location evidence="2">Nucleus</location>
        <location evidence="2">Nucleolus</location>
    </subcellularLocation>
</comment>
<proteinExistence type="inferred from homology"/>
<dbReference type="Pfam" id="PF09420">
    <property type="entry name" value="Nop16"/>
    <property type="match status" value="1"/>
</dbReference>
<comment type="similarity">
    <text evidence="3">Belongs to the NOP16 family.</text>
</comment>
<accession>A0A6A6FNE3</accession>
<evidence type="ECO:0000256" key="8">
    <source>
        <dbReference type="SAM" id="MobiDB-lite"/>
    </source>
</evidence>
<evidence type="ECO:0000256" key="2">
    <source>
        <dbReference type="ARBA" id="ARBA00004604"/>
    </source>
</evidence>
<keyword evidence="7" id="KW-0687">Ribonucleoprotein</keyword>
<dbReference type="GO" id="GO:0005730">
    <property type="term" value="C:nucleolus"/>
    <property type="evidence" value="ECO:0007669"/>
    <property type="project" value="UniProtKB-SubCell"/>
</dbReference>
<evidence type="ECO:0000256" key="5">
    <source>
        <dbReference type="ARBA" id="ARBA00015522"/>
    </source>
</evidence>
<dbReference type="OrthoDB" id="285729at2759"/>
<evidence type="ECO:0000256" key="6">
    <source>
        <dbReference type="ARBA" id="ARBA00023242"/>
    </source>
</evidence>
<evidence type="ECO:0000256" key="1">
    <source>
        <dbReference type="ARBA" id="ARBA00002889"/>
    </source>
</evidence>
<evidence type="ECO:0000256" key="4">
    <source>
        <dbReference type="ARBA" id="ARBA00011187"/>
    </source>
</evidence>
<dbReference type="InterPro" id="IPR019002">
    <property type="entry name" value="Ribosome_biogenesis_Nop16"/>
</dbReference>
<dbReference type="GO" id="GO:1990904">
    <property type="term" value="C:ribonucleoprotein complex"/>
    <property type="evidence" value="ECO:0007669"/>
    <property type="project" value="UniProtKB-KW"/>
</dbReference>
<evidence type="ECO:0000313" key="10">
    <source>
        <dbReference type="Proteomes" id="UP000799539"/>
    </source>
</evidence>
<dbReference type="GO" id="GO:0042273">
    <property type="term" value="P:ribosomal large subunit biogenesis"/>
    <property type="evidence" value="ECO:0007669"/>
    <property type="project" value="TreeGrafter"/>
</dbReference>
<dbReference type="PANTHER" id="PTHR13243">
    <property type="entry name" value="HSPC111 PROTEIN-RELATED"/>
    <property type="match status" value="1"/>
</dbReference>
<gene>
    <name evidence="9" type="ORF">CERZMDRAFT_82854</name>
</gene>
<feature type="compositionally biased region" description="Basic and acidic residues" evidence="8">
    <location>
        <begin position="63"/>
        <end position="76"/>
    </location>
</feature>
<evidence type="ECO:0000256" key="3">
    <source>
        <dbReference type="ARBA" id="ARBA00008479"/>
    </source>
</evidence>
<keyword evidence="10" id="KW-1185">Reference proteome</keyword>
<feature type="region of interest" description="Disordered" evidence="8">
    <location>
        <begin position="1"/>
        <end position="28"/>
    </location>
</feature>
<organism evidence="9 10">
    <name type="scientific">Cercospora zeae-maydis SCOH1-5</name>
    <dbReference type="NCBI Taxonomy" id="717836"/>
    <lineage>
        <taxon>Eukaryota</taxon>
        <taxon>Fungi</taxon>
        <taxon>Dikarya</taxon>
        <taxon>Ascomycota</taxon>
        <taxon>Pezizomycotina</taxon>
        <taxon>Dothideomycetes</taxon>
        <taxon>Dothideomycetidae</taxon>
        <taxon>Mycosphaerellales</taxon>
        <taxon>Mycosphaerellaceae</taxon>
        <taxon>Cercospora</taxon>
    </lineage>
</organism>